<name>A0A7J7MWX7_9MAGN</name>
<evidence type="ECO:0000313" key="1">
    <source>
        <dbReference type="EMBL" id="KAF6159425.1"/>
    </source>
</evidence>
<reference evidence="1 2" key="1">
    <citation type="journal article" date="2020" name="IScience">
        <title>Genome Sequencing of the Endangered Kingdonia uniflora (Circaeasteraceae, Ranunculales) Reveals Potential Mechanisms of Evolutionary Specialization.</title>
        <authorList>
            <person name="Sun Y."/>
            <person name="Deng T."/>
            <person name="Zhang A."/>
            <person name="Moore M.J."/>
            <person name="Landis J.B."/>
            <person name="Lin N."/>
            <person name="Zhang H."/>
            <person name="Zhang X."/>
            <person name="Huang J."/>
            <person name="Zhang X."/>
            <person name="Sun H."/>
            <person name="Wang H."/>
        </authorList>
    </citation>
    <scope>NUCLEOTIDE SEQUENCE [LARGE SCALE GENOMIC DNA]</scope>
    <source>
        <strain evidence="1">TB1705</strain>
        <tissue evidence="1">Leaf</tissue>
    </source>
</reference>
<dbReference type="OrthoDB" id="2415936at2759"/>
<comment type="caution">
    <text evidence="1">The sequence shown here is derived from an EMBL/GenBank/DDBJ whole genome shotgun (WGS) entry which is preliminary data.</text>
</comment>
<accession>A0A7J7MWX7</accession>
<keyword evidence="2" id="KW-1185">Reference proteome</keyword>
<sequence>MGLMVGRRYSSHGLKSISSEYTGVFELLVNDDGVALKGNGACGDRSDQGCGSRVVVLPMFIEVCCLRRPALFTGLLKVLEVDIAIDLREHFFESFWVCVTVFAKFGGTDVGGYFDSQNFGADRAIEAALGDVGEIDEFEGCEVVLVAIWAATPSMELPAWAELKRRVGAIEDNQLRWKAKGGEKGREIGRVGSTDGANCRDLTMFGGEVGSHNVESIFNQRDASNWSRCSGLPTTVAIKANHYDGLSGELAVCPVILRPCVNMVEECLLRRTVKWASAICRRLRVGYYSICGASRWTSEFLARKKSRKEAYEEFKHVLLALIYGKDDQTSPVANEWAVIRRFKIAGLLSYALRAYLSAYDPIFSMTLRYLISIHKGFFLLQGIYLPISDLTERLLLEERDPPLVPQESLFEAPPFDENVELLDELVHEYCLYRGPVESGITSSFSGILSGQQILAGSSTNHEQGLGYVSSKVSNSDFIDDSSEERNAEAMVIDSTELGFQRSRSHGIGERSRRKRWRGRVEKVEDIPDVSFAETETKTNNHDFPASSLVADSNILEEQQIALKHSGVEIITSKEDDKYEFVLEIKELTCKGMASEVVEEVDATDPSFFVLNPYLLLQLKQLVKYGDHSGSLRIACSYLGPLAASSPTLLKPLKVTLLVLLKPNEDVLDKGIPFSVLPSSLQVILGRRLGVDEPLLIKLMRAILHTHNEWFRLQMCKDRFGGLWKIDTLKEIKTPLIIDGVSKKNTDNFTP</sequence>
<dbReference type="InterPro" id="IPR050618">
    <property type="entry name" value="Ubq-SigPath_Reg"/>
</dbReference>
<evidence type="ECO:0000313" key="2">
    <source>
        <dbReference type="Proteomes" id="UP000541444"/>
    </source>
</evidence>
<dbReference type="EMBL" id="JACGCM010001193">
    <property type="protein sequence ID" value="KAF6159425.1"/>
    <property type="molecule type" value="Genomic_DNA"/>
</dbReference>
<dbReference type="Proteomes" id="UP000541444">
    <property type="component" value="Unassembled WGS sequence"/>
</dbReference>
<dbReference type="PANTHER" id="PTHR12864">
    <property type="entry name" value="RAN BINDING PROTEIN 9-RELATED"/>
    <property type="match status" value="1"/>
</dbReference>
<protein>
    <submittedName>
        <fullName evidence="1">Uncharacterized protein</fullName>
    </submittedName>
</protein>
<organism evidence="1 2">
    <name type="scientific">Kingdonia uniflora</name>
    <dbReference type="NCBI Taxonomy" id="39325"/>
    <lineage>
        <taxon>Eukaryota</taxon>
        <taxon>Viridiplantae</taxon>
        <taxon>Streptophyta</taxon>
        <taxon>Embryophyta</taxon>
        <taxon>Tracheophyta</taxon>
        <taxon>Spermatophyta</taxon>
        <taxon>Magnoliopsida</taxon>
        <taxon>Ranunculales</taxon>
        <taxon>Circaeasteraceae</taxon>
        <taxon>Kingdonia</taxon>
    </lineage>
</organism>
<gene>
    <name evidence="1" type="ORF">GIB67_032196</name>
</gene>
<proteinExistence type="predicted"/>
<dbReference type="AlphaFoldDB" id="A0A7J7MWX7"/>